<dbReference type="EMBL" id="KN553058">
    <property type="protein sequence ID" value="KHJ90397.1"/>
    <property type="molecule type" value="Genomic_DNA"/>
</dbReference>
<dbReference type="Proteomes" id="UP000053660">
    <property type="component" value="Unassembled WGS sequence"/>
</dbReference>
<evidence type="ECO:0000313" key="1">
    <source>
        <dbReference type="EMBL" id="KHJ90397.1"/>
    </source>
</evidence>
<evidence type="ECO:0000313" key="2">
    <source>
        <dbReference type="Proteomes" id="UP000053660"/>
    </source>
</evidence>
<gene>
    <name evidence="1" type="ORF">OESDEN_09762</name>
</gene>
<reference evidence="1 2" key="1">
    <citation type="submission" date="2014-03" db="EMBL/GenBank/DDBJ databases">
        <title>Draft genome of the hookworm Oesophagostomum dentatum.</title>
        <authorList>
            <person name="Mitreva M."/>
        </authorList>
    </citation>
    <scope>NUCLEOTIDE SEQUENCE [LARGE SCALE GENOMIC DNA]</scope>
    <source>
        <strain evidence="1 2">OD-Hann</strain>
    </source>
</reference>
<organism evidence="1 2">
    <name type="scientific">Oesophagostomum dentatum</name>
    <name type="common">Nodular worm</name>
    <dbReference type="NCBI Taxonomy" id="61180"/>
    <lineage>
        <taxon>Eukaryota</taxon>
        <taxon>Metazoa</taxon>
        <taxon>Ecdysozoa</taxon>
        <taxon>Nematoda</taxon>
        <taxon>Chromadorea</taxon>
        <taxon>Rhabditida</taxon>
        <taxon>Rhabditina</taxon>
        <taxon>Rhabditomorpha</taxon>
        <taxon>Strongyloidea</taxon>
        <taxon>Strongylidae</taxon>
        <taxon>Oesophagostomum</taxon>
    </lineage>
</organism>
<protein>
    <submittedName>
        <fullName evidence="1">Uncharacterized protein</fullName>
    </submittedName>
</protein>
<keyword evidence="2" id="KW-1185">Reference proteome</keyword>
<dbReference type="AlphaFoldDB" id="A0A0B1T3M0"/>
<accession>A0A0B1T3M0</accession>
<proteinExistence type="predicted"/>
<name>A0A0B1T3M0_OESDE</name>
<sequence length="73" mass="8791">MKKLSGHIFLSTLRPHIEPNMLRRYQSERSQSGRRTRPWHLNRFHSMQKPLICRSSLPSEIWNTSPVSKYIRM</sequence>